<dbReference type="OrthoDB" id="38565at10239"/>
<gene>
    <name evidence="1" type="ORF">PaBG_00249</name>
</gene>
<dbReference type="Proteomes" id="UP000015545">
    <property type="component" value="Segment"/>
</dbReference>
<dbReference type="RefSeq" id="YP_008433579.1">
    <property type="nucleotide sequence ID" value="NC_022096.1"/>
</dbReference>
<dbReference type="KEGG" id="vg:16574934"/>
<dbReference type="EMBL" id="KF147891">
    <property type="protein sequence ID" value="AGS82132.1"/>
    <property type="molecule type" value="Genomic_DNA"/>
</dbReference>
<name>S5VVE6_9CAUD</name>
<evidence type="ECO:0000313" key="2">
    <source>
        <dbReference type="Proteomes" id="UP000015545"/>
    </source>
</evidence>
<organism evidence="1 2">
    <name type="scientific">Pseudomonas phage PaBG</name>
    <dbReference type="NCBI Taxonomy" id="1335230"/>
    <lineage>
        <taxon>Viruses</taxon>
        <taxon>Duplodnaviria</taxon>
        <taxon>Heunggongvirae</taxon>
        <taxon>Uroviricota</taxon>
        <taxon>Caudoviricetes</taxon>
        <taxon>Baikalvirus</taxon>
        <taxon>Baikalvirus PaBG</taxon>
    </lineage>
</organism>
<evidence type="ECO:0000313" key="1">
    <source>
        <dbReference type="EMBL" id="AGS82132.1"/>
    </source>
</evidence>
<keyword evidence="2" id="KW-1185">Reference proteome</keyword>
<protein>
    <submittedName>
        <fullName evidence="1">Uncharacterized protein</fullName>
    </submittedName>
</protein>
<sequence length="560" mass="57163">MLKNGNITLVGEIRGLKPQRLAADPTGGDLKEGLVWVNTTDKALKWYDGTQTLTIATGGALDEYLSLAGGTMTGPLVLAADAANPLEATPLQQVESLVGAKQDTITGAATTITSADLTVSRAIVSDENGKVAVSAVTAVELAHLSGVTDNVQTQIDLKQDDLGYVPVNKAGDALTGDLNFGGTSTLKNLAAPVDPTDAVRLIDIDNLKADLDFQADVLAVQLDDTLVPTEDPLPDAQVRYIVTDAANLNVAFGTIAGLEDGDIIQKSGADFVVAYDVSVKGPGALVWDRGVGKFMKYDGTNWTEHGGLSGVTVSAGLLKEGNTISVKFGAGVANLPTGEVGIDVRPDKGLELVDPTTGDASTASDAVLGVKVGASLDVGAGGIIVKAAGVNETHLATSVAGQGLEGGEGTALTVKLDGTTLVKSANGLALGDISATYLKLDTASTITAQVAVPAPTADASIANKLYADQGDQANADAIGDLSTRVDANQFVFDGTAGVAQDTYSINHNLGNKYAVVAVYDESDAQILPDTVTLTDANNLTVTLATAQKVRVVINGKKAAA</sequence>
<accession>S5VVE6</accession>
<proteinExistence type="predicted"/>
<reference evidence="1 2" key="1">
    <citation type="journal article" date="2014" name="Genome Announc.">
        <title>Complete Genome Sequence of the Novel Giant Pseudomonas Phage PaBG.</title>
        <authorList>
            <person name="Sykilinda N.N."/>
            <person name="Bondar A.A."/>
            <person name="Gorshkova A.S."/>
            <person name="Kurochkina L.P."/>
            <person name="Kulikov E.E."/>
            <person name="Shneider M.M."/>
            <person name="Kadykov V.A."/>
            <person name="Solovjeva N.V."/>
            <person name="Kabilov M.R."/>
            <person name="Mesyanzhinov V.V."/>
            <person name="Vlassov V.V."/>
            <person name="Drukker V.V."/>
            <person name="Miroshnikov K.A."/>
        </authorList>
    </citation>
    <scope>NUCLEOTIDE SEQUENCE [LARGE SCALE GENOMIC DNA]</scope>
</reference>